<gene>
    <name evidence="3" type="ORF">QQF64_028720</name>
</gene>
<dbReference type="Proteomes" id="UP001558613">
    <property type="component" value="Unassembled WGS sequence"/>
</dbReference>
<evidence type="ECO:0000256" key="1">
    <source>
        <dbReference type="ARBA" id="ARBA00009163"/>
    </source>
</evidence>
<accession>A0ABR3N7S2</accession>
<dbReference type="InterPro" id="IPR022158">
    <property type="entry name" value="Inositol_phosphatase"/>
</dbReference>
<evidence type="ECO:0000313" key="3">
    <source>
        <dbReference type="EMBL" id="KAL1272858.1"/>
    </source>
</evidence>
<feature type="non-terminal residue" evidence="3">
    <location>
        <position position="1"/>
    </location>
</feature>
<dbReference type="InterPro" id="IPR034753">
    <property type="entry name" value="hSac2"/>
</dbReference>
<organism evidence="3 4">
    <name type="scientific">Cirrhinus molitorella</name>
    <name type="common">mud carp</name>
    <dbReference type="NCBI Taxonomy" id="172907"/>
    <lineage>
        <taxon>Eukaryota</taxon>
        <taxon>Metazoa</taxon>
        <taxon>Chordata</taxon>
        <taxon>Craniata</taxon>
        <taxon>Vertebrata</taxon>
        <taxon>Euteleostomi</taxon>
        <taxon>Actinopterygii</taxon>
        <taxon>Neopterygii</taxon>
        <taxon>Teleostei</taxon>
        <taxon>Ostariophysi</taxon>
        <taxon>Cypriniformes</taxon>
        <taxon>Cyprinidae</taxon>
        <taxon>Labeoninae</taxon>
        <taxon>Labeonini</taxon>
        <taxon>Cirrhinus</taxon>
    </lineage>
</organism>
<comment type="caution">
    <text evidence="3">The sequence shown here is derived from an EMBL/GenBank/DDBJ whole genome shotgun (WGS) entry which is preliminary data.</text>
</comment>
<dbReference type="PANTHER" id="PTHR31108:SF6">
    <property type="entry name" value="TUMOR PROTEIN P63-REGULATED GENE 1 PROTEIN"/>
    <property type="match status" value="1"/>
</dbReference>
<feature type="domain" description="HSac2" evidence="2">
    <location>
        <begin position="1"/>
        <end position="139"/>
    </location>
</feature>
<keyword evidence="4" id="KW-1185">Reference proteome</keyword>
<proteinExistence type="inferred from homology"/>
<dbReference type="PROSITE" id="PS51791">
    <property type="entry name" value="HSAC2"/>
    <property type="match status" value="1"/>
</dbReference>
<protein>
    <recommendedName>
        <fullName evidence="2">HSac2 domain-containing protein</fullName>
    </recommendedName>
</protein>
<evidence type="ECO:0000313" key="4">
    <source>
        <dbReference type="Proteomes" id="UP001558613"/>
    </source>
</evidence>
<dbReference type="PANTHER" id="PTHR31108">
    <property type="entry name" value="TUMOR PROTEIN P63-REGULATED GENE 1-LIKE PROTEIN"/>
    <property type="match status" value="1"/>
</dbReference>
<dbReference type="Pfam" id="PF12456">
    <property type="entry name" value="hSac2"/>
    <property type="match status" value="1"/>
</dbReference>
<dbReference type="EMBL" id="JAYMGO010000006">
    <property type="protein sequence ID" value="KAL1272858.1"/>
    <property type="molecule type" value="Genomic_DNA"/>
</dbReference>
<comment type="similarity">
    <text evidence="1">Belongs to the TPRG1 family.</text>
</comment>
<evidence type="ECO:0000259" key="2">
    <source>
        <dbReference type="PROSITE" id="PS51791"/>
    </source>
</evidence>
<reference evidence="3 4" key="1">
    <citation type="submission" date="2023-09" db="EMBL/GenBank/DDBJ databases">
        <authorList>
            <person name="Wang M."/>
        </authorList>
    </citation>
    <scope>NUCLEOTIDE SEQUENCE [LARGE SCALE GENOMIC DNA]</scope>
    <source>
        <strain evidence="3">GT-2023</strain>
        <tissue evidence="3">Liver</tissue>
    </source>
</reference>
<dbReference type="InterPro" id="IPR040242">
    <property type="entry name" value="TPRG1-like"/>
</dbReference>
<name>A0ABR3N7S2_9TELE</name>
<sequence>VDHWNNEKERLVLITENTLLIFKYDFVMLNCEQIQKIPLNFIDRICHGTFCFPPRSLLKREGEGVRVFWDKLREPSFTSRWNPFSVDYPFTTFTYHPVKSANEELGRLCDIQNFMEQLNVAAQKAHSKNPVPGKANGVLVLNQPILIEAYVGVMLHNSSVCVATRSQTRSFANMVNAFPTKVGTCLAIQDQALLSPRAMASPPLLIKDLQIFRTRSTKLVREKEMEAIGLGAMHAFIQCNAIQCNALWQACHRKPSKQLDGPLQNLCAGKISDQNIVIETSVNENHNISFLSFFCWLCFACLLARSRYYRFSAAVSPTTPCNSCKICPP</sequence>